<gene>
    <name evidence="2" type="ORF">BU23DRAFT_268068</name>
</gene>
<reference evidence="2" key="1">
    <citation type="journal article" date="2020" name="Stud. Mycol.">
        <title>101 Dothideomycetes genomes: a test case for predicting lifestyles and emergence of pathogens.</title>
        <authorList>
            <person name="Haridas S."/>
            <person name="Albert R."/>
            <person name="Binder M."/>
            <person name="Bloem J."/>
            <person name="Labutti K."/>
            <person name="Salamov A."/>
            <person name="Andreopoulos B."/>
            <person name="Baker S."/>
            <person name="Barry K."/>
            <person name="Bills G."/>
            <person name="Bluhm B."/>
            <person name="Cannon C."/>
            <person name="Castanera R."/>
            <person name="Culley D."/>
            <person name="Daum C."/>
            <person name="Ezra D."/>
            <person name="Gonzalez J."/>
            <person name="Henrissat B."/>
            <person name="Kuo A."/>
            <person name="Liang C."/>
            <person name="Lipzen A."/>
            <person name="Lutzoni F."/>
            <person name="Magnuson J."/>
            <person name="Mondo S."/>
            <person name="Nolan M."/>
            <person name="Ohm R."/>
            <person name="Pangilinan J."/>
            <person name="Park H.-J."/>
            <person name="Ramirez L."/>
            <person name="Alfaro M."/>
            <person name="Sun H."/>
            <person name="Tritt A."/>
            <person name="Yoshinaga Y."/>
            <person name="Zwiers L.-H."/>
            <person name="Turgeon B."/>
            <person name="Goodwin S."/>
            <person name="Spatafora J."/>
            <person name="Crous P."/>
            <person name="Grigoriev I."/>
        </authorList>
    </citation>
    <scope>NUCLEOTIDE SEQUENCE</scope>
    <source>
        <strain evidence="2">CBS 107.79</strain>
    </source>
</reference>
<protein>
    <submittedName>
        <fullName evidence="2">Uncharacterized protein</fullName>
    </submittedName>
</protein>
<evidence type="ECO:0000313" key="2">
    <source>
        <dbReference type="EMBL" id="KAF1968187.1"/>
    </source>
</evidence>
<accession>A0A6A5V4D4</accession>
<keyword evidence="1" id="KW-0812">Transmembrane</keyword>
<feature type="transmembrane region" description="Helical" evidence="1">
    <location>
        <begin position="12"/>
        <end position="35"/>
    </location>
</feature>
<keyword evidence="3" id="KW-1185">Reference proteome</keyword>
<evidence type="ECO:0000313" key="3">
    <source>
        <dbReference type="Proteomes" id="UP000800036"/>
    </source>
</evidence>
<dbReference type="AlphaFoldDB" id="A0A6A5V4D4"/>
<name>A0A6A5V4D4_9PLEO</name>
<dbReference type="EMBL" id="ML976723">
    <property type="protein sequence ID" value="KAF1968187.1"/>
    <property type="molecule type" value="Genomic_DNA"/>
</dbReference>
<keyword evidence="1" id="KW-1133">Transmembrane helix</keyword>
<evidence type="ECO:0000256" key="1">
    <source>
        <dbReference type="SAM" id="Phobius"/>
    </source>
</evidence>
<sequence>MTLSVLIRCPDRIVYLTFDVMLALCFLLFRTYLYVKERCTCRQPRPLLRPRVKLIIILKHDIRPILINLTIHLSLIV</sequence>
<keyword evidence="1" id="KW-0472">Membrane</keyword>
<organism evidence="2 3">
    <name type="scientific">Bimuria novae-zelandiae CBS 107.79</name>
    <dbReference type="NCBI Taxonomy" id="1447943"/>
    <lineage>
        <taxon>Eukaryota</taxon>
        <taxon>Fungi</taxon>
        <taxon>Dikarya</taxon>
        <taxon>Ascomycota</taxon>
        <taxon>Pezizomycotina</taxon>
        <taxon>Dothideomycetes</taxon>
        <taxon>Pleosporomycetidae</taxon>
        <taxon>Pleosporales</taxon>
        <taxon>Massarineae</taxon>
        <taxon>Didymosphaeriaceae</taxon>
        <taxon>Bimuria</taxon>
    </lineage>
</organism>
<proteinExistence type="predicted"/>
<dbReference type="Proteomes" id="UP000800036">
    <property type="component" value="Unassembled WGS sequence"/>
</dbReference>